<reference evidence="1" key="1">
    <citation type="submission" date="2023-03" db="EMBL/GenBank/DDBJ databases">
        <title>Massive genome expansion in bonnet fungi (Mycena s.s.) driven by repeated elements and novel gene families across ecological guilds.</title>
        <authorList>
            <consortium name="Lawrence Berkeley National Laboratory"/>
            <person name="Harder C.B."/>
            <person name="Miyauchi S."/>
            <person name="Viragh M."/>
            <person name="Kuo A."/>
            <person name="Thoen E."/>
            <person name="Andreopoulos B."/>
            <person name="Lu D."/>
            <person name="Skrede I."/>
            <person name="Drula E."/>
            <person name="Henrissat B."/>
            <person name="Morin E."/>
            <person name="Kohler A."/>
            <person name="Barry K."/>
            <person name="LaButti K."/>
            <person name="Morin E."/>
            <person name="Salamov A."/>
            <person name="Lipzen A."/>
            <person name="Mereny Z."/>
            <person name="Hegedus B."/>
            <person name="Baldrian P."/>
            <person name="Stursova M."/>
            <person name="Weitz H."/>
            <person name="Taylor A."/>
            <person name="Grigoriev I.V."/>
            <person name="Nagy L.G."/>
            <person name="Martin F."/>
            <person name="Kauserud H."/>
        </authorList>
    </citation>
    <scope>NUCLEOTIDE SEQUENCE</scope>
    <source>
        <strain evidence="1">CBHHK200</strain>
    </source>
</reference>
<dbReference type="EMBL" id="JARJCM010000430">
    <property type="protein sequence ID" value="KAJ7017123.1"/>
    <property type="molecule type" value="Genomic_DNA"/>
</dbReference>
<dbReference type="Proteomes" id="UP001218188">
    <property type="component" value="Unassembled WGS sequence"/>
</dbReference>
<organism evidence="1 2">
    <name type="scientific">Mycena alexandri</name>
    <dbReference type="NCBI Taxonomy" id="1745969"/>
    <lineage>
        <taxon>Eukaryota</taxon>
        <taxon>Fungi</taxon>
        <taxon>Dikarya</taxon>
        <taxon>Basidiomycota</taxon>
        <taxon>Agaricomycotina</taxon>
        <taxon>Agaricomycetes</taxon>
        <taxon>Agaricomycetidae</taxon>
        <taxon>Agaricales</taxon>
        <taxon>Marasmiineae</taxon>
        <taxon>Mycenaceae</taxon>
        <taxon>Mycena</taxon>
    </lineage>
</organism>
<sequence>PVGMSWDATNYSCGYDSTFGILANMWMQNMDVFCTLGPYFQYWTSLMKRAAEGHLSLEGARDLMRANLHLARPQDFPYGPNGTIIDHIARIMFPETTHAEGEKVCPTC</sequence>
<feature type="non-terminal residue" evidence="1">
    <location>
        <position position="108"/>
    </location>
</feature>
<accession>A0AAD6WKI9</accession>
<protein>
    <submittedName>
        <fullName evidence="1">Uncharacterized protein</fullName>
    </submittedName>
</protein>
<keyword evidence="2" id="KW-1185">Reference proteome</keyword>
<dbReference type="AlphaFoldDB" id="A0AAD6WKI9"/>
<evidence type="ECO:0000313" key="2">
    <source>
        <dbReference type="Proteomes" id="UP001218188"/>
    </source>
</evidence>
<gene>
    <name evidence="1" type="ORF">C8F04DRAFT_887974</name>
</gene>
<evidence type="ECO:0000313" key="1">
    <source>
        <dbReference type="EMBL" id="KAJ7017123.1"/>
    </source>
</evidence>
<proteinExistence type="predicted"/>
<comment type="caution">
    <text evidence="1">The sequence shown here is derived from an EMBL/GenBank/DDBJ whole genome shotgun (WGS) entry which is preliminary data.</text>
</comment>
<feature type="non-terminal residue" evidence="1">
    <location>
        <position position="1"/>
    </location>
</feature>
<name>A0AAD6WKI9_9AGAR</name>